<keyword evidence="1" id="KW-1133">Transmembrane helix</keyword>
<name>A0ABW1TWR5_9BURK</name>
<gene>
    <name evidence="2" type="ORF">ACFQND_12585</name>
</gene>
<proteinExistence type="predicted"/>
<dbReference type="EMBL" id="JBHSRS010000063">
    <property type="protein sequence ID" value="MFC6282064.1"/>
    <property type="molecule type" value="Genomic_DNA"/>
</dbReference>
<keyword evidence="3" id="KW-1185">Reference proteome</keyword>
<organism evidence="2 3">
    <name type="scientific">Polaromonas aquatica</name>
    <dbReference type="NCBI Taxonomy" id="332657"/>
    <lineage>
        <taxon>Bacteria</taxon>
        <taxon>Pseudomonadati</taxon>
        <taxon>Pseudomonadota</taxon>
        <taxon>Betaproteobacteria</taxon>
        <taxon>Burkholderiales</taxon>
        <taxon>Comamonadaceae</taxon>
        <taxon>Polaromonas</taxon>
    </lineage>
</organism>
<reference evidence="3" key="1">
    <citation type="journal article" date="2019" name="Int. J. Syst. Evol. Microbiol.">
        <title>The Global Catalogue of Microorganisms (GCM) 10K type strain sequencing project: providing services to taxonomists for standard genome sequencing and annotation.</title>
        <authorList>
            <consortium name="The Broad Institute Genomics Platform"/>
            <consortium name="The Broad Institute Genome Sequencing Center for Infectious Disease"/>
            <person name="Wu L."/>
            <person name="Ma J."/>
        </authorList>
    </citation>
    <scope>NUCLEOTIDE SEQUENCE [LARGE SCALE GENOMIC DNA]</scope>
    <source>
        <strain evidence="3">CCUG 39402</strain>
    </source>
</reference>
<accession>A0ABW1TWR5</accession>
<protein>
    <submittedName>
        <fullName evidence="2">Transmembrane anchor protein</fullName>
    </submittedName>
</protein>
<evidence type="ECO:0000313" key="3">
    <source>
        <dbReference type="Proteomes" id="UP001596270"/>
    </source>
</evidence>
<keyword evidence="1 2" id="KW-0812">Transmembrane</keyword>
<dbReference type="RefSeq" id="WP_291325356.1">
    <property type="nucleotide sequence ID" value="NZ_JBHSRS010000063.1"/>
</dbReference>
<dbReference type="Proteomes" id="UP001596270">
    <property type="component" value="Unassembled WGS sequence"/>
</dbReference>
<feature type="transmembrane region" description="Helical" evidence="1">
    <location>
        <begin position="23"/>
        <end position="44"/>
    </location>
</feature>
<keyword evidence="1" id="KW-0472">Membrane</keyword>
<evidence type="ECO:0000313" key="2">
    <source>
        <dbReference type="EMBL" id="MFC6282064.1"/>
    </source>
</evidence>
<sequence>MYNSDTPSRAELPTSKQLVRSTILAAVSALVLLVAIVLPAEYGIDPTGIGRVLRMTEMGNIKQQLAAEAAADAAVAAATPSPAAGQTLGMATANAAQPPARAAVAAAQKEPAQAAAPKIEWRNEMPVTLTPGEGTEIKLKMVQGAKAQYSWVVEGGQVNFDTHGDAPGKSISYEKGRGVSSDEGVLEAAFTGNHGWYWRNRGKSNVKVILRTRGDYTDIKKVM</sequence>
<evidence type="ECO:0000256" key="1">
    <source>
        <dbReference type="SAM" id="Phobius"/>
    </source>
</evidence>
<comment type="caution">
    <text evidence="2">The sequence shown here is derived from an EMBL/GenBank/DDBJ whole genome shotgun (WGS) entry which is preliminary data.</text>
</comment>